<dbReference type="EMBL" id="CAJOBC010083930">
    <property type="protein sequence ID" value="CAF4309174.1"/>
    <property type="molecule type" value="Genomic_DNA"/>
</dbReference>
<dbReference type="Proteomes" id="UP000663829">
    <property type="component" value="Unassembled WGS sequence"/>
</dbReference>
<accession>A0A815NJ04</accession>
<protein>
    <submittedName>
        <fullName evidence="1">Uncharacterized protein</fullName>
    </submittedName>
</protein>
<comment type="caution">
    <text evidence="1">The sequence shown here is derived from an EMBL/GenBank/DDBJ whole genome shotgun (WGS) entry which is preliminary data.</text>
</comment>
<name>A0A815NJ04_9BILA</name>
<dbReference type="EMBL" id="CAJNOQ010018497">
    <property type="protein sequence ID" value="CAF1430235.1"/>
    <property type="molecule type" value="Genomic_DNA"/>
</dbReference>
<evidence type="ECO:0000313" key="3">
    <source>
        <dbReference type="Proteomes" id="UP000663829"/>
    </source>
</evidence>
<proteinExistence type="predicted"/>
<evidence type="ECO:0000313" key="2">
    <source>
        <dbReference type="EMBL" id="CAF4309174.1"/>
    </source>
</evidence>
<organism evidence="1 3">
    <name type="scientific">Didymodactylos carnosus</name>
    <dbReference type="NCBI Taxonomy" id="1234261"/>
    <lineage>
        <taxon>Eukaryota</taxon>
        <taxon>Metazoa</taxon>
        <taxon>Spiralia</taxon>
        <taxon>Gnathifera</taxon>
        <taxon>Rotifera</taxon>
        <taxon>Eurotatoria</taxon>
        <taxon>Bdelloidea</taxon>
        <taxon>Philodinida</taxon>
        <taxon>Philodinidae</taxon>
        <taxon>Didymodactylos</taxon>
    </lineage>
</organism>
<evidence type="ECO:0000313" key="1">
    <source>
        <dbReference type="EMBL" id="CAF1430235.1"/>
    </source>
</evidence>
<gene>
    <name evidence="1" type="ORF">GPM918_LOCUS33977</name>
    <name evidence="2" type="ORF">SRO942_LOCUS34671</name>
</gene>
<reference evidence="1" key="1">
    <citation type="submission" date="2021-02" db="EMBL/GenBank/DDBJ databases">
        <authorList>
            <person name="Nowell W R."/>
        </authorList>
    </citation>
    <scope>NUCLEOTIDE SEQUENCE</scope>
</reference>
<keyword evidence="3" id="KW-1185">Reference proteome</keyword>
<dbReference type="Proteomes" id="UP000681722">
    <property type="component" value="Unassembled WGS sequence"/>
</dbReference>
<sequence length="159" mass="18410">MKSCVRSYKTLREHLWYTVVTIPETMIEYIYDYGYLDNITDDLSELKRKSTSNFDNLFNMKNTVGNRRPSGESALLSIANVMRPSPSTYPCTSMDNIDDKRKDKPHYGKTLRLSFQHLELRSLPNATATRSMTNELLQEIKPVSNLMSPILKPIRLPYI</sequence>
<dbReference type="AlphaFoldDB" id="A0A815NJ04"/>